<evidence type="ECO:0000256" key="2">
    <source>
        <dbReference type="SAM" id="SignalP"/>
    </source>
</evidence>
<feature type="compositionally biased region" description="Pro residues" evidence="1">
    <location>
        <begin position="411"/>
        <end position="421"/>
    </location>
</feature>
<dbReference type="AlphaFoldDB" id="A0A9W8ZS88"/>
<feature type="region of interest" description="Disordered" evidence="1">
    <location>
        <begin position="1088"/>
        <end position="1145"/>
    </location>
</feature>
<feature type="signal peptide" evidence="2">
    <location>
        <begin position="1"/>
        <end position="23"/>
    </location>
</feature>
<dbReference type="Pfam" id="PF21671">
    <property type="entry name" value="CPL1-like"/>
    <property type="match status" value="1"/>
</dbReference>
<organism evidence="4 5">
    <name type="scientific">Lentinula lateritia</name>
    <dbReference type="NCBI Taxonomy" id="40482"/>
    <lineage>
        <taxon>Eukaryota</taxon>
        <taxon>Fungi</taxon>
        <taxon>Dikarya</taxon>
        <taxon>Basidiomycota</taxon>
        <taxon>Agaricomycotina</taxon>
        <taxon>Agaricomycetes</taxon>
        <taxon>Agaricomycetidae</taxon>
        <taxon>Agaricales</taxon>
        <taxon>Marasmiineae</taxon>
        <taxon>Omphalotaceae</taxon>
        <taxon>Lentinula</taxon>
    </lineage>
</organism>
<feature type="compositionally biased region" description="Polar residues" evidence="1">
    <location>
        <begin position="1128"/>
        <end position="1139"/>
    </location>
</feature>
<dbReference type="InterPro" id="IPR048661">
    <property type="entry name" value="CPL1-like"/>
</dbReference>
<evidence type="ECO:0000313" key="4">
    <source>
        <dbReference type="EMBL" id="KAJ4465024.1"/>
    </source>
</evidence>
<protein>
    <recommendedName>
        <fullName evidence="3">Protein CPL1-like domain-containing protein</fullName>
    </recommendedName>
</protein>
<keyword evidence="2" id="KW-0732">Signal</keyword>
<comment type="caution">
    <text evidence="4">The sequence shown here is derived from an EMBL/GenBank/DDBJ whole genome shotgun (WGS) entry which is preliminary data.</text>
</comment>
<gene>
    <name evidence="4" type="ORF">C8J55DRAFT_566540</name>
</gene>
<reference evidence="4" key="1">
    <citation type="submission" date="2022-08" db="EMBL/GenBank/DDBJ databases">
        <authorList>
            <consortium name="DOE Joint Genome Institute"/>
            <person name="Min B."/>
            <person name="Riley R."/>
            <person name="Sierra-Patev S."/>
            <person name="Naranjo-Ortiz M."/>
            <person name="Looney B."/>
            <person name="Konkel Z."/>
            <person name="Slot J.C."/>
            <person name="Sakamoto Y."/>
            <person name="Steenwyk J.L."/>
            <person name="Rokas A."/>
            <person name="Carro J."/>
            <person name="Camarero S."/>
            <person name="Ferreira P."/>
            <person name="Molpeceres G."/>
            <person name="Ruiz-Duenas F.J."/>
            <person name="Serrano A."/>
            <person name="Henrissat B."/>
            <person name="Drula E."/>
            <person name="Hughes K.W."/>
            <person name="Mata J.L."/>
            <person name="Ishikawa N.K."/>
            <person name="Vargas-Isla R."/>
            <person name="Ushijima S."/>
            <person name="Smith C.A."/>
            <person name="Ahrendt S."/>
            <person name="Andreopoulos W."/>
            <person name="He G."/>
            <person name="Labutti K."/>
            <person name="Lipzen A."/>
            <person name="Ng V."/>
            <person name="Sandor L."/>
            <person name="Barry K."/>
            <person name="Martinez A.T."/>
            <person name="Xiao Y."/>
            <person name="Gibbons J.G."/>
            <person name="Terashima K."/>
            <person name="Hibbett D.S."/>
            <person name="Grigoriev I.V."/>
        </authorList>
    </citation>
    <scope>NUCLEOTIDE SEQUENCE</scope>
    <source>
        <strain evidence="4">Sp2 HRB7682 ss15</strain>
    </source>
</reference>
<feature type="compositionally biased region" description="Low complexity" evidence="1">
    <location>
        <begin position="886"/>
        <end position="916"/>
    </location>
</feature>
<evidence type="ECO:0000256" key="1">
    <source>
        <dbReference type="SAM" id="MobiDB-lite"/>
    </source>
</evidence>
<feature type="compositionally biased region" description="Low complexity" evidence="1">
    <location>
        <begin position="467"/>
        <end position="528"/>
    </location>
</feature>
<feature type="region of interest" description="Disordered" evidence="1">
    <location>
        <begin position="448"/>
        <end position="720"/>
    </location>
</feature>
<evidence type="ECO:0000313" key="5">
    <source>
        <dbReference type="Proteomes" id="UP001150238"/>
    </source>
</evidence>
<proteinExistence type="predicted"/>
<accession>A0A9W8ZS88</accession>
<feature type="domain" description="Protein CPL1-like" evidence="3">
    <location>
        <begin position="226"/>
        <end position="288"/>
    </location>
</feature>
<feature type="chain" id="PRO_5040800547" description="Protein CPL1-like domain-containing protein" evidence="2">
    <location>
        <begin position="24"/>
        <end position="1184"/>
    </location>
</feature>
<feature type="compositionally biased region" description="Low complexity" evidence="1">
    <location>
        <begin position="670"/>
        <end position="696"/>
    </location>
</feature>
<feature type="compositionally biased region" description="Low complexity" evidence="1">
    <location>
        <begin position="1033"/>
        <end position="1045"/>
    </location>
</feature>
<feature type="compositionally biased region" description="Basic and acidic residues" evidence="1">
    <location>
        <begin position="533"/>
        <end position="549"/>
    </location>
</feature>
<feature type="region of interest" description="Disordered" evidence="1">
    <location>
        <begin position="874"/>
        <end position="945"/>
    </location>
</feature>
<reference evidence="4" key="2">
    <citation type="journal article" date="2023" name="Proc. Natl. Acad. Sci. U.S.A.">
        <title>A global phylogenomic analysis of the shiitake genus Lentinula.</title>
        <authorList>
            <person name="Sierra-Patev S."/>
            <person name="Min B."/>
            <person name="Naranjo-Ortiz M."/>
            <person name="Looney B."/>
            <person name="Konkel Z."/>
            <person name="Slot J.C."/>
            <person name="Sakamoto Y."/>
            <person name="Steenwyk J.L."/>
            <person name="Rokas A."/>
            <person name="Carro J."/>
            <person name="Camarero S."/>
            <person name="Ferreira P."/>
            <person name="Molpeceres G."/>
            <person name="Ruiz-Duenas F.J."/>
            <person name="Serrano A."/>
            <person name="Henrissat B."/>
            <person name="Drula E."/>
            <person name="Hughes K.W."/>
            <person name="Mata J.L."/>
            <person name="Ishikawa N.K."/>
            <person name="Vargas-Isla R."/>
            <person name="Ushijima S."/>
            <person name="Smith C.A."/>
            <person name="Donoghue J."/>
            <person name="Ahrendt S."/>
            <person name="Andreopoulos W."/>
            <person name="He G."/>
            <person name="LaButti K."/>
            <person name="Lipzen A."/>
            <person name="Ng V."/>
            <person name="Riley R."/>
            <person name="Sandor L."/>
            <person name="Barry K."/>
            <person name="Martinez A.T."/>
            <person name="Xiao Y."/>
            <person name="Gibbons J.G."/>
            <person name="Terashima K."/>
            <person name="Grigoriev I.V."/>
            <person name="Hibbett D."/>
        </authorList>
    </citation>
    <scope>NUCLEOTIDE SEQUENCE</scope>
    <source>
        <strain evidence="4">Sp2 HRB7682 ss15</strain>
    </source>
</reference>
<feature type="region of interest" description="Disordered" evidence="1">
    <location>
        <begin position="769"/>
        <end position="830"/>
    </location>
</feature>
<feature type="region of interest" description="Disordered" evidence="1">
    <location>
        <begin position="992"/>
        <end position="1049"/>
    </location>
</feature>
<feature type="region of interest" description="Disordered" evidence="1">
    <location>
        <begin position="393"/>
        <end position="430"/>
    </location>
</feature>
<dbReference type="Proteomes" id="UP001150238">
    <property type="component" value="Unassembled WGS sequence"/>
</dbReference>
<name>A0A9W8ZS88_9AGAR</name>
<evidence type="ECO:0000259" key="3">
    <source>
        <dbReference type="Pfam" id="PF21671"/>
    </source>
</evidence>
<sequence>MRLKNLIPTFLFSLPLFCSSVDARRHREAGRHLALHEREVVSQRQYRPQRISSRDLIDICINLDAVVDGNPLLEELFVGLHLCLCLKERHTACFNDLDIFLDTYVGLDILGLRALVEAELKTFFKSQPACDPLPAHAHRACTTEDPCSCTCDSGYIKSGGECVCPPPNSVCNGVCGYFPHGCGGRPSSLPRSLKKRAAQELTFADAQAYCGDKRVCGVPGDSDRAFECVDIKTSDDSCGACLYAHPWSQTSVTVGGKDCSTASSPHALSHRCEDGQCVANECAKGYIAGTGGCVPSSRIIPRVALGAPVPVVLPSSATRIDSDTATHVTPDAPLASSTTDLSLSSTVGSLDNLSNSGTLSSLSSPSSLKELTDLGSLSDLAGASSTVSTVLSNRDEDCGCNKDGSGSSQDHPPPPPPPPSTSCPTSGSLSASGTYGDLINGLLGSLGLRKRSQDPCEGSTPPPPHSATPSSSSSSSNDAGSPAPSSGSSAGSDIVADLAPLADADVNLGPGLDGATTGTAAGLGLGKLIHPGHLIDSKRDEDCNCEDGHNSTSTVSPTSTGPSSTPSAGTGSGSPSSSASSSSPSGSVSTCSPGSSPASSSGSSTGSDIVADLSPLASADVDLGPGLNSAVTGTTEGLGLGGIIHSGHLVNGKREEDCDGNGSGSSSHYTTIPVTPSSSSLSRTSWPSPTSLPSSSAGDEPCPDDPSAVPNPSGTAGDDLVVDLSPLAKADVNLGPGLDDAVAGLAGGLGLGPIVHLGHLVNEKREEDCDCEDGHSSTSTSTGSFTTWTPPSATTSPSAGSGSTSSGSSCPSGSGSNPPSAGSSSGSDIVADLSPLASVDVNLGPGLDSAVTGATEGLGLGGIIHSGHLVNGKRDEDCDGNGSGFGSHSMSSSPSPTPQPSSSTPLPTPTHSSSSSEGDEPCPDDSDSSAVPKPSGSESSTGDDLVVDLLPLTEADVNLGTGLDEAVAGLAGGVGLGPIIHLGHLVSAKRDQDCDCEDGSGPSSSYPPPPSPSTPSTGAGSESTSTCPSGPKSVSAQSPGSSSGSDIVADLSPLAKADVNLGPGLNSATTGTAQGLGLGEVIYPGHYVNGKREEDCDGNGLSGSSSSPPPPLPSSSGDEPCPDDSGPVPSTGSGNSSGNDIVVDLSPLAEADVDLGPGLNSATTGLAKGLGVGQLIYPGHLGKR</sequence>
<feature type="compositionally biased region" description="Low complexity" evidence="1">
    <location>
        <begin position="1014"/>
        <end position="1026"/>
    </location>
</feature>
<dbReference type="EMBL" id="JANVFS010000054">
    <property type="protein sequence ID" value="KAJ4465024.1"/>
    <property type="molecule type" value="Genomic_DNA"/>
</dbReference>
<feature type="compositionally biased region" description="Acidic residues" evidence="1">
    <location>
        <begin position="917"/>
        <end position="927"/>
    </location>
</feature>
<feature type="compositionally biased region" description="Low complexity" evidence="1">
    <location>
        <begin position="551"/>
        <end position="607"/>
    </location>
</feature>
<feature type="compositionally biased region" description="Low complexity" evidence="1">
    <location>
        <begin position="776"/>
        <end position="827"/>
    </location>
</feature>